<feature type="transmembrane region" description="Helical" evidence="1">
    <location>
        <begin position="32"/>
        <end position="52"/>
    </location>
</feature>
<evidence type="ECO:0000313" key="3">
    <source>
        <dbReference type="EMBL" id="ETK81782.1"/>
    </source>
</evidence>
<gene>
    <name evidence="3" type="ORF">L915_12735</name>
</gene>
<evidence type="ECO:0008006" key="4">
    <source>
        <dbReference type="Google" id="ProtNLM"/>
    </source>
</evidence>
<protein>
    <recommendedName>
        <fullName evidence="4">RxLR effector protein</fullName>
    </recommendedName>
</protein>
<accession>W2GFL4</accession>
<evidence type="ECO:0000256" key="1">
    <source>
        <dbReference type="SAM" id="Phobius"/>
    </source>
</evidence>
<dbReference type="Proteomes" id="UP000053236">
    <property type="component" value="Unassembled WGS sequence"/>
</dbReference>
<dbReference type="AlphaFoldDB" id="W2GFL4"/>
<proteinExistence type="predicted"/>
<evidence type="ECO:0000256" key="2">
    <source>
        <dbReference type="SAM" id="SignalP"/>
    </source>
</evidence>
<feature type="non-terminal residue" evidence="3">
    <location>
        <position position="72"/>
    </location>
</feature>
<keyword evidence="1" id="KW-1133">Transmembrane helix</keyword>
<sequence length="72" mass="7556">MARFKFASFLLAVATLLLVVSAEAQLGGLLGNLLGTVTGVVATTVSSLVKIVDNLLFDSHRIIIVMDKGTKP</sequence>
<keyword evidence="1" id="KW-0812">Transmembrane</keyword>
<name>W2GFL4_PHYNI</name>
<dbReference type="EMBL" id="KI687357">
    <property type="protein sequence ID" value="ETK81782.1"/>
    <property type="molecule type" value="Genomic_DNA"/>
</dbReference>
<keyword evidence="1" id="KW-0472">Membrane</keyword>
<feature type="chain" id="PRO_5004816115" description="RxLR effector protein" evidence="2">
    <location>
        <begin position="25"/>
        <end position="72"/>
    </location>
</feature>
<organism evidence="3">
    <name type="scientific">Phytophthora nicotianae</name>
    <name type="common">Potato buckeye rot agent</name>
    <name type="synonym">Phytophthora parasitica</name>
    <dbReference type="NCBI Taxonomy" id="4792"/>
    <lineage>
        <taxon>Eukaryota</taxon>
        <taxon>Sar</taxon>
        <taxon>Stramenopiles</taxon>
        <taxon>Oomycota</taxon>
        <taxon>Peronosporomycetes</taxon>
        <taxon>Peronosporales</taxon>
        <taxon>Peronosporaceae</taxon>
        <taxon>Phytophthora</taxon>
    </lineage>
</organism>
<reference evidence="3" key="1">
    <citation type="submission" date="2013-11" db="EMBL/GenBank/DDBJ databases">
        <title>The Genome Sequence of Phytophthora parasitica CJ02B3.</title>
        <authorList>
            <consortium name="The Broad Institute Genomics Platform"/>
            <person name="Russ C."/>
            <person name="Tyler B."/>
            <person name="Panabieres F."/>
            <person name="Shan W."/>
            <person name="Tripathy S."/>
            <person name="Grunwald N."/>
            <person name="Machado M."/>
            <person name="Johnson C.S."/>
            <person name="Arredondo F."/>
            <person name="Hong C."/>
            <person name="Coffey M."/>
            <person name="Young S.K."/>
            <person name="Zeng Q."/>
            <person name="Gargeya S."/>
            <person name="Fitzgerald M."/>
            <person name="Abouelleil A."/>
            <person name="Alvarado L."/>
            <person name="Chapman S.B."/>
            <person name="Gainer-Dewar J."/>
            <person name="Goldberg J."/>
            <person name="Griggs A."/>
            <person name="Gujja S."/>
            <person name="Hansen M."/>
            <person name="Howarth C."/>
            <person name="Imamovic A."/>
            <person name="Ireland A."/>
            <person name="Larimer J."/>
            <person name="McCowan C."/>
            <person name="Murphy C."/>
            <person name="Pearson M."/>
            <person name="Poon T.W."/>
            <person name="Priest M."/>
            <person name="Roberts A."/>
            <person name="Saif S."/>
            <person name="Shea T."/>
            <person name="Sykes S."/>
            <person name="Wortman J."/>
            <person name="Nusbaum C."/>
            <person name="Birren B."/>
        </authorList>
    </citation>
    <scope>NUCLEOTIDE SEQUENCE [LARGE SCALE GENOMIC DNA]</scope>
    <source>
        <strain evidence="3">CJ02B3</strain>
    </source>
</reference>
<feature type="signal peptide" evidence="2">
    <location>
        <begin position="1"/>
        <end position="24"/>
    </location>
</feature>
<keyword evidence="2" id="KW-0732">Signal</keyword>